<evidence type="ECO:0000256" key="8">
    <source>
        <dbReference type="SAM" id="MobiDB-lite"/>
    </source>
</evidence>
<evidence type="ECO:0000313" key="12">
    <source>
        <dbReference type="Proteomes" id="UP000284842"/>
    </source>
</evidence>
<evidence type="ECO:0000256" key="10">
    <source>
        <dbReference type="SAM" id="SignalP"/>
    </source>
</evidence>
<evidence type="ECO:0000256" key="5">
    <source>
        <dbReference type="ARBA" id="ARBA00022989"/>
    </source>
</evidence>
<dbReference type="InParanoid" id="A0A409Y8L6"/>
<feature type="compositionally biased region" description="Basic and acidic residues" evidence="8">
    <location>
        <begin position="33"/>
        <end position="49"/>
    </location>
</feature>
<feature type="compositionally biased region" description="Polar residues" evidence="8">
    <location>
        <begin position="370"/>
        <end position="387"/>
    </location>
</feature>
<keyword evidence="4 9" id="KW-0812">Transmembrane</keyword>
<dbReference type="PANTHER" id="PTHR33281">
    <property type="entry name" value="UPF0187 PROTEIN YNEE"/>
    <property type="match status" value="1"/>
</dbReference>
<feature type="region of interest" description="Disordered" evidence="8">
    <location>
        <begin position="33"/>
        <end position="80"/>
    </location>
</feature>
<feature type="transmembrane region" description="Helical" evidence="9">
    <location>
        <begin position="175"/>
        <end position="198"/>
    </location>
</feature>
<sequence length="675" mass="75354">MRLSLLAILATATVALAAPIAVVEERSAAYPPDWRREASPAPPDWRRDASPVPPSWRREAEAEAAPIDPPTWKREPQGRLPSCTLGESHLKKILYPSDLQIEMVHDNCELEDATPVSIPTQLFMHYVCLSNDGDEAQSESARLKSERAESFAHNGFRVPDPFAPRQRPGASFVNALLATALFRCWHLLVFFGAWSTLITVLNEQGHKLRVSNILLTVVGTVLGFIISYRTTSSFERYNEGRRLWSQIIFASRTLARTIWFHVPDDAPGAGETKENASARSLIERKSAINLLEAYAVAVKHYLRGEDGIYYKDLYYLVKFLPAYALPAGMPSVVDLHAAPSNTTYPPSVNSDVEKGISSSIEERITEIPATPTSSQPNGVISPTSPGKQSIHFASESSPIKRRNEPVAGGLLPAPATATSPNRPRRLSLSLIHSNTSGKAMKSPAFKKDKERMILPREDEAYLMDAHMPPKYGVFDIFPFSLFIKFFTARGKELKGKKAARLRAKLRNQAISHNLPLELSLYLSSYIASLQQRKICEVPTTNLLLASLNQLVDSLTGLERILTTPIPFSYSIHLWVVTLLYCLALSFVFFGFLVAGEEIENPFGYDKNDLNLDHFTHNIIRNELRAVTSTPPPDPRRWAFVPENNLLFSTNLDERVSPDEWLARGPKAMQKNLGRF</sequence>
<keyword evidence="3" id="KW-1003">Cell membrane</keyword>
<evidence type="ECO:0000313" key="11">
    <source>
        <dbReference type="EMBL" id="PPQ99416.1"/>
    </source>
</evidence>
<comment type="caution">
    <text evidence="11">The sequence shown here is derived from an EMBL/GenBank/DDBJ whole genome shotgun (WGS) entry which is preliminary data.</text>
</comment>
<dbReference type="Pfam" id="PF25539">
    <property type="entry name" value="Bestrophin_2"/>
    <property type="match status" value="2"/>
</dbReference>
<reference evidence="11 12" key="1">
    <citation type="journal article" date="2018" name="Evol. Lett.">
        <title>Horizontal gene cluster transfer increased hallucinogenic mushroom diversity.</title>
        <authorList>
            <person name="Reynolds H.T."/>
            <person name="Vijayakumar V."/>
            <person name="Gluck-Thaler E."/>
            <person name="Korotkin H.B."/>
            <person name="Matheny P.B."/>
            <person name="Slot J.C."/>
        </authorList>
    </citation>
    <scope>NUCLEOTIDE SEQUENCE [LARGE SCALE GENOMIC DNA]</scope>
    <source>
        <strain evidence="11 12">2629</strain>
    </source>
</reference>
<dbReference type="GO" id="GO:0005886">
    <property type="term" value="C:plasma membrane"/>
    <property type="evidence" value="ECO:0007669"/>
    <property type="project" value="UniProtKB-SubCell"/>
</dbReference>
<evidence type="ECO:0008006" key="13">
    <source>
        <dbReference type="Google" id="ProtNLM"/>
    </source>
</evidence>
<evidence type="ECO:0000256" key="9">
    <source>
        <dbReference type="SAM" id="Phobius"/>
    </source>
</evidence>
<feature type="transmembrane region" description="Helical" evidence="9">
    <location>
        <begin position="210"/>
        <end position="228"/>
    </location>
</feature>
<feature type="transmembrane region" description="Helical" evidence="9">
    <location>
        <begin position="571"/>
        <end position="594"/>
    </location>
</feature>
<gene>
    <name evidence="11" type="ORF">CVT24_005403</name>
</gene>
<keyword evidence="10" id="KW-0732">Signal</keyword>
<evidence type="ECO:0000256" key="1">
    <source>
        <dbReference type="ARBA" id="ARBA00004651"/>
    </source>
</evidence>
<comment type="subcellular location">
    <subcellularLocation>
        <location evidence="1">Cell membrane</location>
        <topology evidence="1">Multi-pass membrane protein</topology>
    </subcellularLocation>
</comment>
<feature type="chain" id="PRO_5019069026" description="RGS domain-containing protein" evidence="10">
    <location>
        <begin position="18"/>
        <end position="675"/>
    </location>
</feature>
<dbReference type="Proteomes" id="UP000284842">
    <property type="component" value="Unassembled WGS sequence"/>
</dbReference>
<dbReference type="GO" id="GO:0005254">
    <property type="term" value="F:chloride channel activity"/>
    <property type="evidence" value="ECO:0007669"/>
    <property type="project" value="InterPro"/>
</dbReference>
<evidence type="ECO:0000256" key="2">
    <source>
        <dbReference type="ARBA" id="ARBA00022448"/>
    </source>
</evidence>
<feature type="signal peptide" evidence="10">
    <location>
        <begin position="1"/>
        <end position="17"/>
    </location>
</feature>
<dbReference type="EMBL" id="NHTK01001358">
    <property type="protein sequence ID" value="PPQ99416.1"/>
    <property type="molecule type" value="Genomic_DNA"/>
</dbReference>
<evidence type="ECO:0000256" key="4">
    <source>
        <dbReference type="ARBA" id="ARBA00022692"/>
    </source>
</evidence>
<keyword evidence="5 9" id="KW-1133">Transmembrane helix</keyword>
<dbReference type="PANTHER" id="PTHR33281:SF19">
    <property type="entry name" value="VOLTAGE-DEPENDENT ANION CHANNEL-FORMING PROTEIN YNEE"/>
    <property type="match status" value="1"/>
</dbReference>
<evidence type="ECO:0000256" key="3">
    <source>
        <dbReference type="ARBA" id="ARBA00022475"/>
    </source>
</evidence>
<evidence type="ECO:0000256" key="6">
    <source>
        <dbReference type="ARBA" id="ARBA00023065"/>
    </source>
</evidence>
<keyword evidence="2" id="KW-0813">Transport</keyword>
<accession>A0A409Y8L6</accession>
<dbReference type="InterPro" id="IPR044669">
    <property type="entry name" value="YneE/VCCN1/2-like"/>
</dbReference>
<evidence type="ECO:0000256" key="7">
    <source>
        <dbReference type="ARBA" id="ARBA00023136"/>
    </source>
</evidence>
<protein>
    <recommendedName>
        <fullName evidence="13">RGS domain-containing protein</fullName>
    </recommendedName>
</protein>
<dbReference type="STRING" id="181874.A0A409Y8L6"/>
<dbReference type="OrthoDB" id="1368at2759"/>
<proteinExistence type="predicted"/>
<keyword evidence="12" id="KW-1185">Reference proteome</keyword>
<keyword evidence="6" id="KW-0406">Ion transport</keyword>
<feature type="region of interest" description="Disordered" evidence="8">
    <location>
        <begin position="367"/>
        <end position="424"/>
    </location>
</feature>
<keyword evidence="7 9" id="KW-0472">Membrane</keyword>
<organism evidence="11 12">
    <name type="scientific">Panaeolus cyanescens</name>
    <dbReference type="NCBI Taxonomy" id="181874"/>
    <lineage>
        <taxon>Eukaryota</taxon>
        <taxon>Fungi</taxon>
        <taxon>Dikarya</taxon>
        <taxon>Basidiomycota</taxon>
        <taxon>Agaricomycotina</taxon>
        <taxon>Agaricomycetes</taxon>
        <taxon>Agaricomycetidae</taxon>
        <taxon>Agaricales</taxon>
        <taxon>Agaricineae</taxon>
        <taxon>Galeropsidaceae</taxon>
        <taxon>Panaeolus</taxon>
    </lineage>
</organism>
<name>A0A409Y8L6_9AGAR</name>
<dbReference type="AlphaFoldDB" id="A0A409Y8L6"/>